<evidence type="ECO:0000313" key="1">
    <source>
        <dbReference type="EMBL" id="MBY5950335.1"/>
    </source>
</evidence>
<proteinExistence type="predicted"/>
<organism evidence="1 2">
    <name type="scientific">Algoriphagus marincola</name>
    <dbReference type="NCBI Taxonomy" id="264027"/>
    <lineage>
        <taxon>Bacteria</taxon>
        <taxon>Pseudomonadati</taxon>
        <taxon>Bacteroidota</taxon>
        <taxon>Cytophagia</taxon>
        <taxon>Cytophagales</taxon>
        <taxon>Cyclobacteriaceae</taxon>
        <taxon>Algoriphagus</taxon>
    </lineage>
</organism>
<dbReference type="EMBL" id="JAHVHP010000001">
    <property type="protein sequence ID" value="MBY5950335.1"/>
    <property type="molecule type" value="Genomic_DNA"/>
</dbReference>
<evidence type="ECO:0008006" key="3">
    <source>
        <dbReference type="Google" id="ProtNLM"/>
    </source>
</evidence>
<dbReference type="RefSeq" id="WP_222583312.1">
    <property type="nucleotide sequence ID" value="NZ_JAHVHP010000001.1"/>
</dbReference>
<sequence>MIFSLIYSFCFLVLIPNFSEKIDAYFQDEDKLMGVWIMVKSEKDGNIRDDESIDQKYTYAFKKNGDYILDFRIVRKQLQESDMSIMDYPKIKWSIIEDSLELRAFSSNGNYLGSTSYQFHFNGDTLVLENSILKESFLKRKEK</sequence>
<reference evidence="1 2" key="1">
    <citation type="submission" date="2021-06" db="EMBL/GenBank/DDBJ databases">
        <title>44 bacteria genomes isolated from Dapeng, Shenzhen.</title>
        <authorList>
            <person name="Zheng W."/>
            <person name="Yu S."/>
            <person name="Huang Y."/>
        </authorList>
    </citation>
    <scope>NUCLEOTIDE SEQUENCE [LARGE SCALE GENOMIC DNA]</scope>
    <source>
        <strain evidence="1 2">DP5N14-6</strain>
    </source>
</reference>
<accession>A0ABS7N2U7</accession>
<dbReference type="Proteomes" id="UP000766609">
    <property type="component" value="Unassembled WGS sequence"/>
</dbReference>
<protein>
    <recommendedName>
        <fullName evidence="3">Lipocalin-like domain-containing protein</fullName>
    </recommendedName>
</protein>
<comment type="caution">
    <text evidence="1">The sequence shown here is derived from an EMBL/GenBank/DDBJ whole genome shotgun (WGS) entry which is preliminary data.</text>
</comment>
<gene>
    <name evidence="1" type="ORF">KUV23_05085</name>
</gene>
<keyword evidence="2" id="KW-1185">Reference proteome</keyword>
<evidence type="ECO:0000313" key="2">
    <source>
        <dbReference type="Proteomes" id="UP000766609"/>
    </source>
</evidence>
<name>A0ABS7N2U7_9BACT</name>